<dbReference type="Proteomes" id="UP001565243">
    <property type="component" value="Unassembled WGS sequence"/>
</dbReference>
<comment type="caution">
    <text evidence="1">The sequence shown here is derived from an EMBL/GenBank/DDBJ whole genome shotgun (WGS) entry which is preliminary data.</text>
</comment>
<sequence>MKKLAVMFVLLLVGCVDLGRIGTHPDMKQVYLKGYPHNVADCLFAAAQSQHLRLERDGRLTQGIEKYNLTDRNYDNVAWIEIAAAGRQQSSVTFYYAKEPDVSAAVSAMAARCKDSRF</sequence>
<dbReference type="RefSeq" id="WP_253455787.1">
    <property type="nucleotide sequence ID" value="NZ_JBGFFX010000003.1"/>
</dbReference>
<keyword evidence="2" id="KW-1185">Reference proteome</keyword>
<name>A0ABV4E5Q8_9GAMM</name>
<evidence type="ECO:0000313" key="2">
    <source>
        <dbReference type="Proteomes" id="UP001565243"/>
    </source>
</evidence>
<organism evidence="1 2">
    <name type="scientific">Erwinia aeris</name>
    <dbReference type="NCBI Taxonomy" id="3239803"/>
    <lineage>
        <taxon>Bacteria</taxon>
        <taxon>Pseudomonadati</taxon>
        <taxon>Pseudomonadota</taxon>
        <taxon>Gammaproteobacteria</taxon>
        <taxon>Enterobacterales</taxon>
        <taxon>Erwiniaceae</taxon>
        <taxon>Erwinia</taxon>
    </lineage>
</organism>
<accession>A0ABV4E5Q8</accession>
<dbReference type="EMBL" id="JBGFFX010000003">
    <property type="protein sequence ID" value="MEY8770235.1"/>
    <property type="molecule type" value="Genomic_DNA"/>
</dbReference>
<evidence type="ECO:0000313" key="1">
    <source>
        <dbReference type="EMBL" id="MEY8770235.1"/>
    </source>
</evidence>
<reference evidence="1 2" key="1">
    <citation type="submission" date="2024-07" db="EMBL/GenBank/DDBJ databases">
        <authorList>
            <person name="Hebao G."/>
        </authorList>
    </citation>
    <scope>NUCLEOTIDE SEQUENCE [LARGE SCALE GENOMIC DNA]</scope>
    <source>
        <strain evidence="1 2">ACCC 02193</strain>
    </source>
</reference>
<dbReference type="PROSITE" id="PS51257">
    <property type="entry name" value="PROKAR_LIPOPROTEIN"/>
    <property type="match status" value="1"/>
</dbReference>
<protein>
    <recommendedName>
        <fullName evidence="3">Lipoprotein</fullName>
    </recommendedName>
</protein>
<proteinExistence type="predicted"/>
<gene>
    <name evidence="1" type="ORF">AB6T85_07325</name>
</gene>
<evidence type="ECO:0008006" key="3">
    <source>
        <dbReference type="Google" id="ProtNLM"/>
    </source>
</evidence>